<evidence type="ECO:0000313" key="6">
    <source>
        <dbReference type="EMBL" id="MCZ4279438.1"/>
    </source>
</evidence>
<evidence type="ECO:0000313" key="7">
    <source>
        <dbReference type="Proteomes" id="UP001069802"/>
    </source>
</evidence>
<accession>A0ABT4LEB5</accession>
<sequence>MNRNLDLGTLRSFVAVADTGGMTSAANRLHLTQSTVSMQIKRLEEGMGLSLLDRNNGRGIRPTAEGEQLLGYARSMLEMNDEVWGRLTAPKFEGSLSLGVPGDIIRPHTPNILRQFNRDFPRVKVKLTTAGSLDLITGVERGQQDLVLTTEVFTEGEKLPANAERLAVEQLLWTGAVGGRAWLARPLPLAFVRWCVFRQPTISALEQAGISWFDAVDSESHEPTSVTTAADFAVRAEMPSFDYPGLEAIDHRGELPPLPKCSINLYVTEGPNRKLAQELAVYVRRAFRG</sequence>
<organism evidence="6 7">
    <name type="scientific">Kiloniella laminariae</name>
    <dbReference type="NCBI Taxonomy" id="454162"/>
    <lineage>
        <taxon>Bacteria</taxon>
        <taxon>Pseudomonadati</taxon>
        <taxon>Pseudomonadota</taxon>
        <taxon>Alphaproteobacteria</taxon>
        <taxon>Rhodospirillales</taxon>
        <taxon>Kiloniellaceae</taxon>
        <taxon>Kiloniella</taxon>
    </lineage>
</organism>
<keyword evidence="3" id="KW-0238">DNA-binding</keyword>
<dbReference type="SUPFAM" id="SSF46785">
    <property type="entry name" value="Winged helix' DNA-binding domain"/>
    <property type="match status" value="1"/>
</dbReference>
<comment type="similarity">
    <text evidence="1">Belongs to the LysR transcriptional regulatory family.</text>
</comment>
<dbReference type="PRINTS" id="PR00039">
    <property type="entry name" value="HTHLYSR"/>
</dbReference>
<dbReference type="Pfam" id="PF00126">
    <property type="entry name" value="HTH_1"/>
    <property type="match status" value="1"/>
</dbReference>
<dbReference type="SUPFAM" id="SSF53850">
    <property type="entry name" value="Periplasmic binding protein-like II"/>
    <property type="match status" value="1"/>
</dbReference>
<dbReference type="InterPro" id="IPR000847">
    <property type="entry name" value="LysR_HTH_N"/>
</dbReference>
<dbReference type="InterPro" id="IPR036390">
    <property type="entry name" value="WH_DNA-bd_sf"/>
</dbReference>
<evidence type="ECO:0000256" key="3">
    <source>
        <dbReference type="ARBA" id="ARBA00023125"/>
    </source>
</evidence>
<dbReference type="Pfam" id="PF03466">
    <property type="entry name" value="LysR_substrate"/>
    <property type="match status" value="1"/>
</dbReference>
<dbReference type="InterPro" id="IPR050176">
    <property type="entry name" value="LTTR"/>
</dbReference>
<dbReference type="Proteomes" id="UP001069802">
    <property type="component" value="Unassembled WGS sequence"/>
</dbReference>
<dbReference type="PANTHER" id="PTHR30579:SF7">
    <property type="entry name" value="HTH-TYPE TRANSCRIPTIONAL REGULATOR LRHA-RELATED"/>
    <property type="match status" value="1"/>
</dbReference>
<evidence type="ECO:0000259" key="5">
    <source>
        <dbReference type="PROSITE" id="PS50931"/>
    </source>
</evidence>
<dbReference type="EMBL" id="JAPWGY010000001">
    <property type="protein sequence ID" value="MCZ4279438.1"/>
    <property type="molecule type" value="Genomic_DNA"/>
</dbReference>
<keyword evidence="7" id="KW-1185">Reference proteome</keyword>
<dbReference type="Gene3D" id="3.40.190.10">
    <property type="entry name" value="Periplasmic binding protein-like II"/>
    <property type="match status" value="2"/>
</dbReference>
<keyword evidence="2" id="KW-0805">Transcription regulation</keyword>
<dbReference type="PANTHER" id="PTHR30579">
    <property type="entry name" value="TRANSCRIPTIONAL REGULATOR"/>
    <property type="match status" value="1"/>
</dbReference>
<evidence type="ECO:0000256" key="2">
    <source>
        <dbReference type="ARBA" id="ARBA00023015"/>
    </source>
</evidence>
<reference evidence="6" key="1">
    <citation type="submission" date="2022-12" db="EMBL/GenBank/DDBJ databases">
        <title>Bacterial isolates from different developmental stages of Nematostella vectensis.</title>
        <authorList>
            <person name="Fraune S."/>
        </authorList>
    </citation>
    <scope>NUCLEOTIDE SEQUENCE</scope>
    <source>
        <strain evidence="6">G21630-S1</strain>
    </source>
</reference>
<dbReference type="InterPro" id="IPR005119">
    <property type="entry name" value="LysR_subst-bd"/>
</dbReference>
<evidence type="ECO:0000256" key="4">
    <source>
        <dbReference type="ARBA" id="ARBA00023163"/>
    </source>
</evidence>
<name>A0ABT4LEB5_9PROT</name>
<proteinExistence type="inferred from homology"/>
<dbReference type="RefSeq" id="WP_269421643.1">
    <property type="nucleotide sequence ID" value="NZ_JAPWGY010000001.1"/>
</dbReference>
<dbReference type="Gene3D" id="1.10.10.10">
    <property type="entry name" value="Winged helix-like DNA-binding domain superfamily/Winged helix DNA-binding domain"/>
    <property type="match status" value="1"/>
</dbReference>
<comment type="caution">
    <text evidence="6">The sequence shown here is derived from an EMBL/GenBank/DDBJ whole genome shotgun (WGS) entry which is preliminary data.</text>
</comment>
<protein>
    <submittedName>
        <fullName evidence="6">LysR family transcriptional regulator</fullName>
    </submittedName>
</protein>
<evidence type="ECO:0000256" key="1">
    <source>
        <dbReference type="ARBA" id="ARBA00009437"/>
    </source>
</evidence>
<dbReference type="PROSITE" id="PS50931">
    <property type="entry name" value="HTH_LYSR"/>
    <property type="match status" value="1"/>
</dbReference>
<feature type="domain" description="HTH lysR-type" evidence="5">
    <location>
        <begin position="5"/>
        <end position="63"/>
    </location>
</feature>
<gene>
    <name evidence="6" type="ORF">O4H49_01530</name>
</gene>
<keyword evidence="4" id="KW-0804">Transcription</keyword>
<dbReference type="InterPro" id="IPR036388">
    <property type="entry name" value="WH-like_DNA-bd_sf"/>
</dbReference>